<organism evidence="2">
    <name type="scientific">Micromonas pusilla (strain CCMP1545)</name>
    <name type="common">Picoplanktonic green alga</name>
    <dbReference type="NCBI Taxonomy" id="564608"/>
    <lineage>
        <taxon>Eukaryota</taxon>
        <taxon>Viridiplantae</taxon>
        <taxon>Chlorophyta</taxon>
        <taxon>Mamiellophyceae</taxon>
        <taxon>Mamiellales</taxon>
        <taxon>Mamiellaceae</taxon>
        <taxon>Micromonas</taxon>
    </lineage>
</organism>
<dbReference type="Proteomes" id="UP000001876">
    <property type="component" value="Unassembled WGS sequence"/>
</dbReference>
<dbReference type="EMBL" id="GG663736">
    <property type="protein sequence ID" value="EEH59717.1"/>
    <property type="molecule type" value="Genomic_DNA"/>
</dbReference>
<dbReference type="STRING" id="564608.C1MK85"/>
<dbReference type="RefSeq" id="XP_003056341.1">
    <property type="nucleotide sequence ID" value="XM_003056295.1"/>
</dbReference>
<dbReference type="GeneID" id="9681318"/>
<dbReference type="KEGG" id="mpp:MICPUCDRAFT_55235"/>
<protein>
    <submittedName>
        <fullName evidence="1">Predicted protein</fullName>
    </submittedName>
</protein>
<reference evidence="1 2" key="1">
    <citation type="journal article" date="2009" name="Science">
        <title>Green evolution and dynamic adaptations revealed by genomes of the marine picoeukaryotes Micromonas.</title>
        <authorList>
            <person name="Worden A.Z."/>
            <person name="Lee J.H."/>
            <person name="Mock T."/>
            <person name="Rouze P."/>
            <person name="Simmons M.P."/>
            <person name="Aerts A.L."/>
            <person name="Allen A.E."/>
            <person name="Cuvelier M.L."/>
            <person name="Derelle E."/>
            <person name="Everett M.V."/>
            <person name="Foulon E."/>
            <person name="Grimwood J."/>
            <person name="Gundlach H."/>
            <person name="Henrissat B."/>
            <person name="Napoli C."/>
            <person name="McDonald S.M."/>
            <person name="Parker M.S."/>
            <person name="Rombauts S."/>
            <person name="Salamov A."/>
            <person name="Von Dassow P."/>
            <person name="Badger J.H."/>
            <person name="Coutinho P.M."/>
            <person name="Demir E."/>
            <person name="Dubchak I."/>
            <person name="Gentemann C."/>
            <person name="Eikrem W."/>
            <person name="Gready J.E."/>
            <person name="John U."/>
            <person name="Lanier W."/>
            <person name="Lindquist E.A."/>
            <person name="Lucas S."/>
            <person name="Mayer K.F."/>
            <person name="Moreau H."/>
            <person name="Not F."/>
            <person name="Otillar R."/>
            <person name="Panaud O."/>
            <person name="Pangilinan J."/>
            <person name="Paulsen I."/>
            <person name="Piegu B."/>
            <person name="Poliakov A."/>
            <person name="Robbens S."/>
            <person name="Schmutz J."/>
            <person name="Toulza E."/>
            <person name="Wyss T."/>
            <person name="Zelensky A."/>
            <person name="Zhou K."/>
            <person name="Armbrust E.V."/>
            <person name="Bhattacharya D."/>
            <person name="Goodenough U.W."/>
            <person name="Van de Peer Y."/>
            <person name="Grigoriev I.V."/>
        </authorList>
    </citation>
    <scope>NUCLEOTIDE SEQUENCE [LARGE SCALE GENOMIC DNA]</scope>
    <source>
        <strain evidence="1 2">CCMP1545</strain>
    </source>
</reference>
<sequence>MPDFSRPAEAETETQLEMRIECERVQQLRELIFKAGVRLPQTMALPFNGGQERTLLRFTRARADTEKSFAMLRLTLKWRELKNVDYCLREPLSGFYIGYGKNGKPIFLEHTAVVPWEELVETIGTESFIHAQTQCLEWQCIEVHQDAGRRLGRPVTQGINIWDLTLCPFAHTLILLDPF</sequence>
<dbReference type="Gene3D" id="3.40.525.10">
    <property type="entry name" value="CRAL-TRIO lipid binding domain"/>
    <property type="match status" value="1"/>
</dbReference>
<dbReference type="AlphaFoldDB" id="C1MK85"/>
<dbReference type="InterPro" id="IPR036273">
    <property type="entry name" value="CRAL/TRIO_N_dom_sf"/>
</dbReference>
<name>C1MK85_MICPC</name>
<accession>C1MK85</accession>
<dbReference type="OrthoDB" id="1434354at2759"/>
<dbReference type="SUPFAM" id="SSF46938">
    <property type="entry name" value="CRAL/TRIO N-terminal domain"/>
    <property type="match status" value="1"/>
</dbReference>
<keyword evidence="2" id="KW-1185">Reference proteome</keyword>
<dbReference type="InterPro" id="IPR036865">
    <property type="entry name" value="CRAL-TRIO_dom_sf"/>
</dbReference>
<gene>
    <name evidence="1" type="ORF">MICPUCDRAFT_55235</name>
</gene>
<evidence type="ECO:0000313" key="2">
    <source>
        <dbReference type="Proteomes" id="UP000001876"/>
    </source>
</evidence>
<evidence type="ECO:0000313" key="1">
    <source>
        <dbReference type="EMBL" id="EEH59717.1"/>
    </source>
</evidence>
<dbReference type="SUPFAM" id="SSF52087">
    <property type="entry name" value="CRAL/TRIO domain"/>
    <property type="match status" value="1"/>
</dbReference>
<proteinExistence type="predicted"/>